<dbReference type="InterPro" id="IPR036291">
    <property type="entry name" value="NAD(P)-bd_dom_sf"/>
</dbReference>
<dbReference type="GO" id="GO:0008202">
    <property type="term" value="P:steroid metabolic process"/>
    <property type="evidence" value="ECO:0007669"/>
    <property type="project" value="TreeGrafter"/>
</dbReference>
<name>A0A2S5KYX1_9PROT</name>
<reference evidence="1 2" key="1">
    <citation type="submission" date="2018-02" db="EMBL/GenBank/DDBJ databases">
        <title>novel marine gammaproteobacteria from coastal saline agro ecosystem.</title>
        <authorList>
            <person name="Krishnan R."/>
            <person name="Ramesh Kumar N."/>
        </authorList>
    </citation>
    <scope>NUCLEOTIDE SEQUENCE [LARGE SCALE GENOMIC DNA]</scope>
    <source>
        <strain evidence="1 2">228</strain>
    </source>
</reference>
<dbReference type="PANTHER" id="PTHR43313:SF1">
    <property type="entry name" value="3BETA-HYDROXYSTEROID DEHYDROGENASE DHS-16"/>
    <property type="match status" value="1"/>
</dbReference>
<dbReference type="Pfam" id="PF00106">
    <property type="entry name" value="adh_short"/>
    <property type="match status" value="1"/>
</dbReference>
<dbReference type="SUPFAM" id="SSF51735">
    <property type="entry name" value="NAD(P)-binding Rossmann-fold domains"/>
    <property type="match status" value="1"/>
</dbReference>
<dbReference type="InterPro" id="IPR002347">
    <property type="entry name" value="SDR_fam"/>
</dbReference>
<protein>
    <submittedName>
        <fullName evidence="1">Short-chain dehydrogenase</fullName>
    </submittedName>
</protein>
<comment type="caution">
    <text evidence="1">The sequence shown here is derived from an EMBL/GenBank/DDBJ whole genome shotgun (WGS) entry which is preliminary data.</text>
</comment>
<accession>A0A2S5KYX1</accession>
<dbReference type="Proteomes" id="UP000238196">
    <property type="component" value="Unassembled WGS sequence"/>
</dbReference>
<dbReference type="PANTHER" id="PTHR43313">
    <property type="entry name" value="SHORT-CHAIN DEHYDROGENASE/REDUCTASE FAMILY 9C"/>
    <property type="match status" value="1"/>
</dbReference>
<gene>
    <name evidence="1" type="ORF">C4K68_00235</name>
</gene>
<dbReference type="Gene3D" id="3.40.50.720">
    <property type="entry name" value="NAD(P)-binding Rossmann-like Domain"/>
    <property type="match status" value="1"/>
</dbReference>
<proteinExistence type="predicted"/>
<sequence>MHIKCHVQILINCRCVTGCLPRYGSTIVDYPESHLGHSGHQLVERRLRLTVDNTQKWILITGCSTGIGRHCALALHQQGYSIIASCRRQEDVERLQKEGLTVLPLDLRDGRSLNEAVEQIHALTGGKLYALFHNGAYGQPGALEDLPVAALREQFETNVFSWHELTRQLLPLLKASSDARLIYNSSVLGEVAMPLRGAYVASKFAIEGMADTLRLELADTSVKVVLIEPGPIQSQFRDNAYQAFMRHIDKNNSRFSATYDNMIARLQRDGLNDKFTLGPEAVLEVLESALTATNPRPRYRVTRPARVLPWLKRLLPTRMLDKLLLKAAD</sequence>
<dbReference type="CDD" id="cd05374">
    <property type="entry name" value="17beta-HSD-like_SDR_c"/>
    <property type="match status" value="1"/>
</dbReference>
<dbReference type="EMBL" id="PRLP01000001">
    <property type="protein sequence ID" value="PPC79466.1"/>
    <property type="molecule type" value="Genomic_DNA"/>
</dbReference>
<evidence type="ECO:0000313" key="1">
    <source>
        <dbReference type="EMBL" id="PPC79466.1"/>
    </source>
</evidence>
<dbReference type="PROSITE" id="PS00061">
    <property type="entry name" value="ADH_SHORT"/>
    <property type="match status" value="1"/>
</dbReference>
<dbReference type="InterPro" id="IPR020904">
    <property type="entry name" value="Sc_DH/Rdtase_CS"/>
</dbReference>
<dbReference type="PRINTS" id="PR00081">
    <property type="entry name" value="GDHRDH"/>
</dbReference>
<dbReference type="OrthoDB" id="5354363at2"/>
<dbReference type="AlphaFoldDB" id="A0A2S5KYX1"/>
<organism evidence="1 2">
    <name type="scientific">Proteobacteria bacterium 228</name>
    <dbReference type="NCBI Taxonomy" id="2083153"/>
    <lineage>
        <taxon>Bacteria</taxon>
        <taxon>Pseudomonadati</taxon>
        <taxon>Pseudomonadota</taxon>
    </lineage>
</organism>
<evidence type="ECO:0000313" key="2">
    <source>
        <dbReference type="Proteomes" id="UP000238196"/>
    </source>
</evidence>
<dbReference type="GO" id="GO:0016491">
    <property type="term" value="F:oxidoreductase activity"/>
    <property type="evidence" value="ECO:0007669"/>
    <property type="project" value="TreeGrafter"/>
</dbReference>